<evidence type="ECO:0000256" key="17">
    <source>
        <dbReference type="RuleBase" id="RU003848"/>
    </source>
</evidence>
<dbReference type="CDD" id="cd06503">
    <property type="entry name" value="ATP-synt_Fo_b"/>
    <property type="match status" value="1"/>
</dbReference>
<evidence type="ECO:0000256" key="12">
    <source>
        <dbReference type="ARBA" id="ARBA00023310"/>
    </source>
</evidence>
<keyword evidence="10 16" id="KW-0406">Ion transport</keyword>
<reference evidence="20" key="1">
    <citation type="journal article" date="2020" name="Mol. Plant Microbe">
        <title>Rhizobial microsymbionts of the narrowly endemic Oxytropis species growing in Kamchatka are characterized by significant genetic diversity and possess a set of genes that are associated with T3SS and T6SS secretion systems and can affect the development of symbiosis.</title>
        <authorList>
            <person name="Safronova V."/>
            <person name="Guro P."/>
            <person name="Sazanova A."/>
            <person name="Kuznetsova I."/>
            <person name="Belimov A."/>
            <person name="Yakubov V."/>
            <person name="Chirak E."/>
            <person name="Afonin A."/>
            <person name="Gogolev Y."/>
            <person name="Andronov E."/>
            <person name="Tikhonovich I."/>
        </authorList>
    </citation>
    <scope>NUCLEOTIDE SEQUENCE [LARGE SCALE GENOMIC DNA]</scope>
    <source>
        <strain evidence="20">581</strain>
    </source>
</reference>
<evidence type="ECO:0000256" key="13">
    <source>
        <dbReference type="ARBA" id="ARBA00025198"/>
    </source>
</evidence>
<keyword evidence="5" id="KW-0997">Cell inner membrane</keyword>
<sequence length="162" mass="17588">MFGLQAEFWVAVAFVLLMAVFGWFGIHRTILTALDHRSVRIKHELDDARRLRDEAAALLVDYKKRHAAAEREAQDIITSAKEEAERIAAEAKTKMEDFVARRTKSAEGKIAMAEAQAIADVRAAAAEAAVNAAASVLSQSVKGSVADDLIAKGIGEVRSKLN</sequence>
<dbReference type="GO" id="GO:0045259">
    <property type="term" value="C:proton-transporting ATP synthase complex"/>
    <property type="evidence" value="ECO:0007669"/>
    <property type="project" value="UniProtKB-KW"/>
</dbReference>
<dbReference type="InterPro" id="IPR002146">
    <property type="entry name" value="ATP_synth_b/b'su_bac/chlpt"/>
</dbReference>
<evidence type="ECO:0000256" key="5">
    <source>
        <dbReference type="ARBA" id="ARBA00022519"/>
    </source>
</evidence>
<evidence type="ECO:0000256" key="1">
    <source>
        <dbReference type="ARBA" id="ARBA00004377"/>
    </source>
</evidence>
<keyword evidence="7 16" id="KW-0812">Transmembrane</keyword>
<comment type="function">
    <text evidence="14">Component of the F(0) channel, it forms part of the peripheral stalk, linking F(1) to F(0). The b'-subunit is a diverged and duplicated form of b found in plants and photosynthetic bacteria.</text>
</comment>
<keyword evidence="11 16" id="KW-0472">Membrane</keyword>
<dbReference type="PANTHER" id="PTHR33445:SF1">
    <property type="entry name" value="ATP SYNTHASE SUBUNIT B"/>
    <property type="match status" value="1"/>
</dbReference>
<evidence type="ECO:0000256" key="11">
    <source>
        <dbReference type="ARBA" id="ARBA00023136"/>
    </source>
</evidence>
<dbReference type="RefSeq" id="WP_184513052.1">
    <property type="nucleotide sequence ID" value="NZ_CP050292.1"/>
</dbReference>
<dbReference type="PANTHER" id="PTHR33445">
    <property type="entry name" value="ATP SYNTHASE SUBUNIT B', CHLOROPLASTIC"/>
    <property type="match status" value="1"/>
</dbReference>
<feature type="coiled-coil region" evidence="18">
    <location>
        <begin position="45"/>
        <end position="101"/>
    </location>
</feature>
<comment type="subunit">
    <text evidence="15 16">F-type ATPases have 2 components, F(1) - the catalytic core - and F(0) - the membrane proton channel. F(1) has five subunits: alpha(3), beta(3), gamma(1), delta(1), epsilon(1). F(0) has three main subunits: a(1), b(2) and c(10-14). The alpha and beta chains form an alternating ring which encloses part of the gamma chain. F(1) is attached to F(0) by a central stalk formed by the gamma and epsilon chains, while a peripheral stalk is formed by the delta and b chains.</text>
</comment>
<name>A0A7G6U5V0_9BRAD</name>
<evidence type="ECO:0000256" key="10">
    <source>
        <dbReference type="ARBA" id="ARBA00023065"/>
    </source>
</evidence>
<comment type="similarity">
    <text evidence="2 16 17">Belongs to the ATPase B chain family.</text>
</comment>
<evidence type="ECO:0000256" key="6">
    <source>
        <dbReference type="ARBA" id="ARBA00022547"/>
    </source>
</evidence>
<evidence type="ECO:0000256" key="18">
    <source>
        <dbReference type="SAM" id="Coils"/>
    </source>
</evidence>
<keyword evidence="4 16" id="KW-1003">Cell membrane</keyword>
<keyword evidence="9 16" id="KW-1133">Transmembrane helix</keyword>
<evidence type="ECO:0000256" key="2">
    <source>
        <dbReference type="ARBA" id="ARBA00005513"/>
    </source>
</evidence>
<comment type="subcellular location">
    <subcellularLocation>
        <location evidence="1">Cell inner membrane</location>
        <topology evidence="1">Single-pass membrane protein</topology>
    </subcellularLocation>
    <subcellularLocation>
        <location evidence="16">Cell membrane</location>
        <topology evidence="16">Single-pass membrane protein</topology>
    </subcellularLocation>
</comment>
<dbReference type="Proteomes" id="UP000515291">
    <property type="component" value="Chromosome"/>
</dbReference>
<evidence type="ECO:0000256" key="15">
    <source>
        <dbReference type="ARBA" id="ARBA00025830"/>
    </source>
</evidence>
<feature type="transmembrane region" description="Helical" evidence="16">
    <location>
        <begin position="6"/>
        <end position="26"/>
    </location>
</feature>
<keyword evidence="6 16" id="KW-0138">CF(0)</keyword>
<dbReference type="EMBL" id="CP050292">
    <property type="protein sequence ID" value="QND74382.1"/>
    <property type="molecule type" value="Genomic_DNA"/>
</dbReference>
<keyword evidence="12 16" id="KW-0066">ATP synthesis</keyword>
<accession>A0A7G6U5V0</accession>
<dbReference type="GO" id="GO:0046933">
    <property type="term" value="F:proton-transporting ATP synthase activity, rotational mechanism"/>
    <property type="evidence" value="ECO:0007669"/>
    <property type="project" value="UniProtKB-UniRule"/>
</dbReference>
<evidence type="ECO:0000313" key="20">
    <source>
        <dbReference type="Proteomes" id="UP000515291"/>
    </source>
</evidence>
<evidence type="ECO:0000256" key="8">
    <source>
        <dbReference type="ARBA" id="ARBA00022781"/>
    </source>
</evidence>
<gene>
    <name evidence="16" type="primary">atpF</name>
    <name evidence="19" type="ORF">HB776_26650</name>
</gene>
<dbReference type="GO" id="GO:0046961">
    <property type="term" value="F:proton-transporting ATPase activity, rotational mechanism"/>
    <property type="evidence" value="ECO:0007669"/>
    <property type="project" value="TreeGrafter"/>
</dbReference>
<dbReference type="KEGG" id="trb:HB776_26650"/>
<keyword evidence="18" id="KW-0175">Coiled coil</keyword>
<keyword evidence="8 16" id="KW-0375">Hydrogen ion transport</keyword>
<evidence type="ECO:0000313" key="19">
    <source>
        <dbReference type="EMBL" id="QND74382.1"/>
    </source>
</evidence>
<dbReference type="InterPro" id="IPR050059">
    <property type="entry name" value="ATP_synthase_B_chain"/>
</dbReference>
<evidence type="ECO:0000256" key="16">
    <source>
        <dbReference type="HAMAP-Rule" id="MF_01398"/>
    </source>
</evidence>
<evidence type="ECO:0000256" key="7">
    <source>
        <dbReference type="ARBA" id="ARBA00022692"/>
    </source>
</evidence>
<dbReference type="GO" id="GO:0005886">
    <property type="term" value="C:plasma membrane"/>
    <property type="evidence" value="ECO:0007669"/>
    <property type="project" value="UniProtKB-SubCell"/>
</dbReference>
<dbReference type="Pfam" id="PF00430">
    <property type="entry name" value="ATP-synt_B"/>
    <property type="match status" value="1"/>
</dbReference>
<dbReference type="AlphaFoldDB" id="A0A7G6U5V0"/>
<proteinExistence type="inferred from homology"/>
<evidence type="ECO:0000256" key="14">
    <source>
        <dbReference type="ARBA" id="ARBA00025614"/>
    </source>
</evidence>
<evidence type="ECO:0000256" key="4">
    <source>
        <dbReference type="ARBA" id="ARBA00022475"/>
    </source>
</evidence>
<keyword evidence="3 16" id="KW-0813">Transport</keyword>
<protein>
    <recommendedName>
        <fullName evidence="16">ATP synthase subunit b</fullName>
    </recommendedName>
    <alternativeName>
        <fullName evidence="16">ATP synthase F(0) sector subunit b</fullName>
    </alternativeName>
    <alternativeName>
        <fullName evidence="16">ATPase subunit I</fullName>
    </alternativeName>
    <alternativeName>
        <fullName evidence="16">F-type ATPase subunit b</fullName>
        <shortName evidence="16">F-ATPase subunit b</shortName>
    </alternativeName>
</protein>
<evidence type="ECO:0000256" key="3">
    <source>
        <dbReference type="ARBA" id="ARBA00022448"/>
    </source>
</evidence>
<organism evidence="19 20">
    <name type="scientific">Tardiphaga robiniae</name>
    <dbReference type="NCBI Taxonomy" id="943830"/>
    <lineage>
        <taxon>Bacteria</taxon>
        <taxon>Pseudomonadati</taxon>
        <taxon>Pseudomonadota</taxon>
        <taxon>Alphaproteobacteria</taxon>
        <taxon>Hyphomicrobiales</taxon>
        <taxon>Nitrobacteraceae</taxon>
        <taxon>Tardiphaga</taxon>
    </lineage>
</organism>
<comment type="function">
    <text evidence="13 16">F(1)F(0) ATP synthase produces ATP from ADP in the presence of a proton or sodium gradient. F-type ATPases consist of two structural domains, F(1) containing the extramembraneous catalytic core and F(0) containing the membrane proton channel, linked together by a central stalk and a peripheral stalk. During catalysis, ATP synthesis in the catalytic domain of F(1) is coupled via a rotary mechanism of the central stalk subunits to proton translocation.</text>
</comment>
<evidence type="ECO:0000256" key="9">
    <source>
        <dbReference type="ARBA" id="ARBA00022989"/>
    </source>
</evidence>
<dbReference type="HAMAP" id="MF_01398">
    <property type="entry name" value="ATP_synth_b_bprime"/>
    <property type="match status" value="1"/>
</dbReference>